<comment type="subcellular location">
    <subcellularLocation>
        <location evidence="1">Cell membrane</location>
        <topology evidence="1">Multi-pass membrane protein</topology>
    </subcellularLocation>
</comment>
<evidence type="ECO:0000256" key="5">
    <source>
        <dbReference type="ARBA" id="ARBA00022692"/>
    </source>
</evidence>
<evidence type="ECO:0000256" key="3">
    <source>
        <dbReference type="ARBA" id="ARBA00022676"/>
    </source>
</evidence>
<evidence type="ECO:0000313" key="11">
    <source>
        <dbReference type="Proteomes" id="UP000178230"/>
    </source>
</evidence>
<evidence type="ECO:0000256" key="6">
    <source>
        <dbReference type="ARBA" id="ARBA00022989"/>
    </source>
</evidence>
<proteinExistence type="predicted"/>
<keyword evidence="6 8" id="KW-1133">Transmembrane helix</keyword>
<feature type="transmembrane region" description="Helical" evidence="8">
    <location>
        <begin position="208"/>
        <end position="230"/>
    </location>
</feature>
<evidence type="ECO:0000256" key="1">
    <source>
        <dbReference type="ARBA" id="ARBA00004651"/>
    </source>
</evidence>
<keyword evidence="3" id="KW-0328">Glycosyltransferase</keyword>
<keyword evidence="7 8" id="KW-0472">Membrane</keyword>
<protein>
    <recommendedName>
        <fullName evidence="9">Glycosyltransferase RgtA/B/C/D-like domain-containing protein</fullName>
    </recommendedName>
</protein>
<reference evidence="10 11" key="1">
    <citation type="journal article" date="2016" name="Nat. Commun.">
        <title>Thousands of microbial genomes shed light on interconnected biogeochemical processes in an aquifer system.</title>
        <authorList>
            <person name="Anantharaman K."/>
            <person name="Brown C.T."/>
            <person name="Hug L.A."/>
            <person name="Sharon I."/>
            <person name="Castelle C.J."/>
            <person name="Probst A.J."/>
            <person name="Thomas B.C."/>
            <person name="Singh A."/>
            <person name="Wilkins M.J."/>
            <person name="Karaoz U."/>
            <person name="Brodie E.L."/>
            <person name="Williams K.H."/>
            <person name="Hubbard S.S."/>
            <person name="Banfield J.F."/>
        </authorList>
    </citation>
    <scope>NUCLEOTIDE SEQUENCE [LARGE SCALE GENOMIC DNA]</scope>
</reference>
<evidence type="ECO:0000256" key="7">
    <source>
        <dbReference type="ARBA" id="ARBA00023136"/>
    </source>
</evidence>
<dbReference type="PANTHER" id="PTHR33908:SF11">
    <property type="entry name" value="MEMBRANE PROTEIN"/>
    <property type="match status" value="1"/>
</dbReference>
<dbReference type="PANTHER" id="PTHR33908">
    <property type="entry name" value="MANNOSYLTRANSFERASE YKCB-RELATED"/>
    <property type="match status" value="1"/>
</dbReference>
<feature type="transmembrane region" description="Helical" evidence="8">
    <location>
        <begin position="122"/>
        <end position="141"/>
    </location>
</feature>
<gene>
    <name evidence="10" type="ORF">A2Y99_03740</name>
</gene>
<organism evidence="10 11">
    <name type="scientific">Candidatus Gottesmanbacteria bacterium RBG_13_37_7</name>
    <dbReference type="NCBI Taxonomy" id="1798369"/>
    <lineage>
        <taxon>Bacteria</taxon>
        <taxon>Candidatus Gottesmaniibacteriota</taxon>
    </lineage>
</organism>
<comment type="caution">
    <text evidence="10">The sequence shown here is derived from an EMBL/GenBank/DDBJ whole genome shotgun (WGS) entry which is preliminary data.</text>
</comment>
<dbReference type="GO" id="GO:0009103">
    <property type="term" value="P:lipopolysaccharide biosynthetic process"/>
    <property type="evidence" value="ECO:0007669"/>
    <property type="project" value="UniProtKB-ARBA"/>
</dbReference>
<name>A0A1F5YKW1_9BACT</name>
<dbReference type="EMBL" id="MFIY01000005">
    <property type="protein sequence ID" value="OGG00522.1"/>
    <property type="molecule type" value="Genomic_DNA"/>
</dbReference>
<dbReference type="Proteomes" id="UP000178230">
    <property type="component" value="Unassembled WGS sequence"/>
</dbReference>
<keyword evidence="5 8" id="KW-0812">Transmembrane</keyword>
<dbReference type="InterPro" id="IPR038731">
    <property type="entry name" value="RgtA/B/C-like"/>
</dbReference>
<feature type="transmembrane region" description="Helical" evidence="8">
    <location>
        <begin position="335"/>
        <end position="354"/>
    </location>
</feature>
<dbReference type="InterPro" id="IPR050297">
    <property type="entry name" value="LipidA_mod_glycosyltrf_83"/>
</dbReference>
<feature type="transmembrane region" description="Helical" evidence="8">
    <location>
        <begin position="281"/>
        <end position="299"/>
    </location>
</feature>
<feature type="transmembrane region" description="Helical" evidence="8">
    <location>
        <begin position="361"/>
        <end position="378"/>
    </location>
</feature>
<keyword evidence="4" id="KW-0808">Transferase</keyword>
<evidence type="ECO:0000256" key="4">
    <source>
        <dbReference type="ARBA" id="ARBA00022679"/>
    </source>
</evidence>
<evidence type="ECO:0000259" key="9">
    <source>
        <dbReference type="Pfam" id="PF13231"/>
    </source>
</evidence>
<dbReference type="AlphaFoldDB" id="A0A1F5YKW1"/>
<keyword evidence="2" id="KW-1003">Cell membrane</keyword>
<evidence type="ECO:0000313" key="10">
    <source>
        <dbReference type="EMBL" id="OGG00522.1"/>
    </source>
</evidence>
<feature type="transmembrane region" description="Helical" evidence="8">
    <location>
        <begin position="176"/>
        <end position="202"/>
    </location>
</feature>
<dbReference type="GO" id="GO:0005886">
    <property type="term" value="C:plasma membrane"/>
    <property type="evidence" value="ECO:0007669"/>
    <property type="project" value="UniProtKB-SubCell"/>
</dbReference>
<sequence>MQSLGKFLKANKFRIILILILILGAFFRFYRIRDYLTFLGDEGRDVLVVKRMIVDHKFTLLGPITSVGSMYMGPVFYYFMIPFLWLFNLDPVGPAVMVALFSLATLYLVYRLGSEFFNRSVGLIASFLFAISPLPITYARSSWNPNIVPFFSLTTIYALLKAIVKKEFRWMIIVGLSLGIMIQLHYVSFMFFPIIVVSLLITKTKIPIKYYLICLCSFILSYSPFILFELRHRFVNSYAVWNFLFQSKSDNAFWLSSFCHTTSDVLIRLFWRLVIIQNAEITKFFLILILIFFLLWWKTRNRYSIIQNKSLLIILCWLVIGLISFGIYQGLIYDYYLVPIWLLPFLIFSLLIVGIKKFLPYGKIISIIVLLFVIYFNLSHSPLKIPPSNLLKNTEIISKFVFEKTEGQSFNFALIAGKNSDHAYRYFLEIWGNPPTLIENPQNDPERKTVKQRLFVVCEEKVCEPLGHPLWEIAGFGRAEVEYEWRVETAKVYQLRHFNNKIQK</sequence>
<dbReference type="GO" id="GO:0016763">
    <property type="term" value="F:pentosyltransferase activity"/>
    <property type="evidence" value="ECO:0007669"/>
    <property type="project" value="TreeGrafter"/>
</dbReference>
<dbReference type="Pfam" id="PF13231">
    <property type="entry name" value="PMT_2"/>
    <property type="match status" value="1"/>
</dbReference>
<evidence type="ECO:0000256" key="2">
    <source>
        <dbReference type="ARBA" id="ARBA00022475"/>
    </source>
</evidence>
<evidence type="ECO:0000256" key="8">
    <source>
        <dbReference type="SAM" id="Phobius"/>
    </source>
</evidence>
<feature type="transmembrane region" description="Helical" evidence="8">
    <location>
        <begin position="60"/>
        <end position="80"/>
    </location>
</feature>
<feature type="domain" description="Glycosyltransferase RgtA/B/C/D-like" evidence="9">
    <location>
        <begin position="74"/>
        <end position="219"/>
    </location>
</feature>
<accession>A0A1F5YKW1</accession>
<feature type="transmembrane region" description="Helical" evidence="8">
    <location>
        <begin position="92"/>
        <end position="110"/>
    </location>
</feature>
<feature type="transmembrane region" description="Helical" evidence="8">
    <location>
        <begin position="12"/>
        <end position="30"/>
    </location>
</feature>
<feature type="transmembrane region" description="Helical" evidence="8">
    <location>
        <begin position="311"/>
        <end position="329"/>
    </location>
</feature>